<dbReference type="PROSITE" id="PS50088">
    <property type="entry name" value="ANK_REPEAT"/>
    <property type="match status" value="3"/>
</dbReference>
<dbReference type="InterPro" id="IPR002110">
    <property type="entry name" value="Ankyrin_rpt"/>
</dbReference>
<keyword evidence="8" id="KW-1185">Reference proteome</keyword>
<name>G9MJE5_HYPVG</name>
<dbReference type="GO" id="GO:0003824">
    <property type="term" value="F:catalytic activity"/>
    <property type="evidence" value="ECO:0007669"/>
    <property type="project" value="InterPro"/>
</dbReference>
<feature type="domain" description="Nucleoside phosphorylase" evidence="4">
    <location>
        <begin position="3"/>
        <end position="291"/>
    </location>
</feature>
<dbReference type="Gene3D" id="1.25.40.20">
    <property type="entry name" value="Ankyrin repeat-containing domain"/>
    <property type="match status" value="1"/>
</dbReference>
<dbReference type="Pfam" id="PF24883">
    <property type="entry name" value="NPHP3_N"/>
    <property type="match status" value="1"/>
</dbReference>
<dbReference type="RefSeq" id="XP_013959813.1">
    <property type="nucleotide sequence ID" value="XM_014104338.1"/>
</dbReference>
<dbReference type="GeneID" id="25787221"/>
<reference evidence="7 8" key="1">
    <citation type="journal article" date="2011" name="Genome Biol.">
        <title>Comparative genome sequence analysis underscores mycoparasitism as the ancestral life style of Trichoderma.</title>
        <authorList>
            <person name="Kubicek C.P."/>
            <person name="Herrera-Estrella A."/>
            <person name="Seidl-Seiboth V."/>
            <person name="Martinez D.A."/>
            <person name="Druzhinina I.S."/>
            <person name="Thon M."/>
            <person name="Zeilinger S."/>
            <person name="Casas-Flores S."/>
            <person name="Horwitz B.A."/>
            <person name="Mukherjee P.K."/>
            <person name="Mukherjee M."/>
            <person name="Kredics L."/>
            <person name="Alcaraz L.D."/>
            <person name="Aerts A."/>
            <person name="Antal Z."/>
            <person name="Atanasova L."/>
            <person name="Cervantes-Badillo M.G."/>
            <person name="Challacombe J."/>
            <person name="Chertkov O."/>
            <person name="McCluskey K."/>
            <person name="Coulpier F."/>
            <person name="Deshpande N."/>
            <person name="von Doehren H."/>
            <person name="Ebbole D.J."/>
            <person name="Esquivel-Naranjo E.U."/>
            <person name="Fekete E."/>
            <person name="Flipphi M."/>
            <person name="Glaser F."/>
            <person name="Gomez-Rodriguez E.Y."/>
            <person name="Gruber S."/>
            <person name="Han C."/>
            <person name="Henrissat B."/>
            <person name="Hermosa R."/>
            <person name="Hernandez-Onate M."/>
            <person name="Karaffa L."/>
            <person name="Kosti I."/>
            <person name="Le Crom S."/>
            <person name="Lindquist E."/>
            <person name="Lucas S."/>
            <person name="Luebeck M."/>
            <person name="Luebeck P.S."/>
            <person name="Margeot A."/>
            <person name="Metz B."/>
            <person name="Misra M."/>
            <person name="Nevalainen H."/>
            <person name="Omann M."/>
            <person name="Packer N."/>
            <person name="Perrone G."/>
            <person name="Uresti-Rivera E.E."/>
            <person name="Salamov A."/>
            <person name="Schmoll M."/>
            <person name="Seiboth B."/>
            <person name="Shapiro H."/>
            <person name="Sukno S."/>
            <person name="Tamayo-Ramos J.A."/>
            <person name="Tisch D."/>
            <person name="Wiest A."/>
            <person name="Wilkinson H.H."/>
            <person name="Zhang M."/>
            <person name="Coutinho P.M."/>
            <person name="Kenerley C.M."/>
            <person name="Monte E."/>
            <person name="Baker S.E."/>
            <person name="Grigoriev I.V."/>
        </authorList>
    </citation>
    <scope>NUCLEOTIDE SEQUENCE [LARGE SCALE GENOMIC DNA]</scope>
    <source>
        <strain evidence="8">Gv29-8 / FGSC 10586</strain>
    </source>
</reference>
<evidence type="ECO:0000256" key="1">
    <source>
        <dbReference type="ARBA" id="ARBA00022737"/>
    </source>
</evidence>
<dbReference type="OMA" id="YCANRIN"/>
<keyword evidence="1" id="KW-0677">Repeat</keyword>
<dbReference type="Proteomes" id="UP000007115">
    <property type="component" value="Unassembled WGS sequence"/>
</dbReference>
<dbReference type="SUPFAM" id="SSF52540">
    <property type="entry name" value="P-loop containing nucleoside triphosphate hydrolases"/>
    <property type="match status" value="1"/>
</dbReference>
<dbReference type="VEuPathDB" id="FungiDB:TRIVIDRAFT_122480"/>
<proteinExistence type="predicted"/>
<dbReference type="Pfam" id="PF22939">
    <property type="entry name" value="WHD_GPIID"/>
    <property type="match status" value="1"/>
</dbReference>
<dbReference type="InterPro" id="IPR054471">
    <property type="entry name" value="GPIID_WHD"/>
</dbReference>
<dbReference type="OrthoDB" id="1577640at2759"/>
<dbReference type="PRINTS" id="PR01415">
    <property type="entry name" value="ANKYRIN"/>
</dbReference>
<feature type="chain" id="PRO_5003523555" evidence="3">
    <location>
        <begin position="20"/>
        <end position="1068"/>
    </location>
</feature>
<dbReference type="SUPFAM" id="SSF53167">
    <property type="entry name" value="Purine and uridine phosphorylases"/>
    <property type="match status" value="1"/>
</dbReference>
<feature type="non-terminal residue" evidence="7">
    <location>
        <position position="1"/>
    </location>
</feature>
<feature type="repeat" description="ANK" evidence="2">
    <location>
        <begin position="946"/>
        <end position="979"/>
    </location>
</feature>
<feature type="repeat" description="ANK" evidence="2">
    <location>
        <begin position="983"/>
        <end position="1012"/>
    </location>
</feature>
<dbReference type="InterPro" id="IPR035994">
    <property type="entry name" value="Nucleoside_phosphorylase_sf"/>
</dbReference>
<dbReference type="Gene3D" id="3.40.50.1580">
    <property type="entry name" value="Nucleoside phosphorylase domain"/>
    <property type="match status" value="1"/>
</dbReference>
<evidence type="ECO:0000256" key="3">
    <source>
        <dbReference type="SAM" id="SignalP"/>
    </source>
</evidence>
<dbReference type="Pfam" id="PF12796">
    <property type="entry name" value="Ank_2"/>
    <property type="match status" value="2"/>
</dbReference>
<dbReference type="InterPro" id="IPR053137">
    <property type="entry name" value="NLR-like"/>
</dbReference>
<dbReference type="eggNOG" id="KOG4177">
    <property type="taxonomic scope" value="Eukaryota"/>
</dbReference>
<comment type="caution">
    <text evidence="7">The sequence shown here is derived from an EMBL/GenBank/DDBJ whole genome shotgun (WGS) entry which is preliminary data.</text>
</comment>
<dbReference type="PANTHER" id="PTHR46082">
    <property type="entry name" value="ATP/GTP-BINDING PROTEIN-RELATED"/>
    <property type="match status" value="1"/>
</dbReference>
<sequence>DYTIAWICALPLELAAAEAMLDESHPSLPAKPNDDNVYILGRIHLHNVVIACLPSGIYGTTSATAVATQLRSSFQSIRFFLMVGIGGGAPSKKHDIRLGDVVVSRPTGHLGGVVQYDYGKAISGGRFERTGVLNKPPPVLLSAISKLQATSMSKPNKIYSIITQIMTRNDNMRKAFAHPGEGQDLLFECEYEHPESEENCGNCDKKRLIERSSRVGHDPFIHYGLIASGNQVVKDSRIRDKIVQELDVLCFEMEAAGLMDNFPCLVVRGICDYSDSHKNKQWQNYAAAVAAAYTKELLLAVHANQVSDTPAADLNVCSKFVTRATLIHYVVDETLLERISSYDHNRIHRRLSRKRLVGTTQWFLNHPDFTAWIQGEENFNLWCSGKIGSGKTMIATAVIEAAKYRFSGTQSPTVFFYCDYEHNDGLDASYIVSSLIKQICEFLHKAPGNYPEEIVQDLERFFGSRRIPPDFDNLQDVFAKLFDAAPDTVYIIDGIDALSEEHASQLLKLVQRLFCCPSPAKRSRILLLSRDQIPGYINIHTFIHGIRQISTSKNITQDIETYIETIILDKMMYRKLTDDDELLEEVKKKLLADSSDMFLWVYLQLEILWDTCHTDAEIRSALATLPKGIEETYRHCVARIDFQDKWALKVLKWVSFAKRPLNIEELREAVAFDYTDTEWNGGRRPQSEFIIGCCANLVAIDHMDNCVRFAHPSVKQFLEEDRKKSAGDRCIPGYPTEADGDLECGEYCVLYLSFSDFSLQPIKDSAERISVTVPSPTSIAKIASNTGTRLSKLFLRQFQDRGDFISLPLRMIRTQAAPDRMKFRFLDYATANWALHTKKISRTSSAWEKFERLVTCFNETWNFQPWVLSGQSKDSQLHSLFGWAVKEQHEPFLSIVQGAGPSLQRVCDLALVHESLPALHFASKFGYNEIIEILLKFCDVNKVDQHGYAPLHYAARKGNTETTRILLLQKGIKVNVKSNLQCTPLWIAARDGHEGVVSLLVKKRANLRAKDTVRQQSALSCAVKNGHYAIARLLVQKGADIFSRNVNDHSPLGFAIMSENKAMMGLLM</sequence>
<dbReference type="HOGENOM" id="CLU_000288_34_2_1"/>
<dbReference type="InterPro" id="IPR036770">
    <property type="entry name" value="Ankyrin_rpt-contain_sf"/>
</dbReference>
<feature type="domain" description="Nephrocystin 3-like N-terminal" evidence="6">
    <location>
        <begin position="358"/>
        <end position="530"/>
    </location>
</feature>
<dbReference type="InParanoid" id="G9MJE5"/>
<protein>
    <submittedName>
        <fullName evidence="7">Ankyrin repeat protein</fullName>
    </submittedName>
</protein>
<feature type="domain" description="GPI inositol-deacylase winged helix" evidence="5">
    <location>
        <begin position="645"/>
        <end position="725"/>
    </location>
</feature>
<dbReference type="InterPro" id="IPR056884">
    <property type="entry name" value="NPHP3-like_N"/>
</dbReference>
<gene>
    <name evidence="7" type="ORF">TRIVIDRAFT_122480</name>
</gene>
<dbReference type="SUPFAM" id="SSF48403">
    <property type="entry name" value="Ankyrin repeat"/>
    <property type="match status" value="1"/>
</dbReference>
<feature type="non-terminal residue" evidence="7">
    <location>
        <position position="1068"/>
    </location>
</feature>
<keyword evidence="3" id="KW-0732">Signal</keyword>
<dbReference type="EMBL" id="ABDF02000003">
    <property type="protein sequence ID" value="EHK25608.1"/>
    <property type="molecule type" value="Genomic_DNA"/>
</dbReference>
<organism evidence="7 8">
    <name type="scientific">Hypocrea virens (strain Gv29-8 / FGSC 10586)</name>
    <name type="common">Gliocladium virens</name>
    <name type="synonym">Trichoderma virens</name>
    <dbReference type="NCBI Taxonomy" id="413071"/>
    <lineage>
        <taxon>Eukaryota</taxon>
        <taxon>Fungi</taxon>
        <taxon>Dikarya</taxon>
        <taxon>Ascomycota</taxon>
        <taxon>Pezizomycotina</taxon>
        <taxon>Sordariomycetes</taxon>
        <taxon>Hypocreomycetidae</taxon>
        <taxon>Hypocreales</taxon>
        <taxon>Hypocreaceae</taxon>
        <taxon>Trichoderma</taxon>
    </lineage>
</organism>
<evidence type="ECO:0000313" key="7">
    <source>
        <dbReference type="EMBL" id="EHK25608.1"/>
    </source>
</evidence>
<evidence type="ECO:0000256" key="2">
    <source>
        <dbReference type="PROSITE-ProRule" id="PRU00023"/>
    </source>
</evidence>
<evidence type="ECO:0000313" key="8">
    <source>
        <dbReference type="Proteomes" id="UP000007115"/>
    </source>
</evidence>
<dbReference type="PANTHER" id="PTHR46082:SF11">
    <property type="entry name" value="AAA+ ATPASE DOMAIN-CONTAINING PROTEIN-RELATED"/>
    <property type="match status" value="1"/>
</dbReference>
<accession>G9MJE5</accession>
<feature type="signal peptide" evidence="3">
    <location>
        <begin position="1"/>
        <end position="19"/>
    </location>
</feature>
<evidence type="ECO:0000259" key="4">
    <source>
        <dbReference type="Pfam" id="PF01048"/>
    </source>
</evidence>
<dbReference type="AlphaFoldDB" id="G9MJE5"/>
<dbReference type="Pfam" id="PF01048">
    <property type="entry name" value="PNP_UDP_1"/>
    <property type="match status" value="1"/>
</dbReference>
<dbReference type="PROSITE" id="PS50297">
    <property type="entry name" value="ANK_REP_REGION"/>
    <property type="match status" value="2"/>
</dbReference>
<keyword evidence="2" id="KW-0040">ANK repeat</keyword>
<dbReference type="Gene3D" id="3.40.50.300">
    <property type="entry name" value="P-loop containing nucleotide triphosphate hydrolases"/>
    <property type="match status" value="1"/>
</dbReference>
<dbReference type="GO" id="GO:0009116">
    <property type="term" value="P:nucleoside metabolic process"/>
    <property type="evidence" value="ECO:0007669"/>
    <property type="project" value="InterPro"/>
</dbReference>
<dbReference type="InterPro" id="IPR027417">
    <property type="entry name" value="P-loop_NTPase"/>
</dbReference>
<dbReference type="InterPro" id="IPR000845">
    <property type="entry name" value="Nucleoside_phosphorylase_d"/>
</dbReference>
<evidence type="ECO:0000259" key="5">
    <source>
        <dbReference type="Pfam" id="PF22939"/>
    </source>
</evidence>
<evidence type="ECO:0000259" key="6">
    <source>
        <dbReference type="Pfam" id="PF24883"/>
    </source>
</evidence>
<dbReference type="SMART" id="SM00248">
    <property type="entry name" value="ANK"/>
    <property type="match status" value="4"/>
</dbReference>
<feature type="repeat" description="ANK" evidence="2">
    <location>
        <begin position="1014"/>
        <end position="1046"/>
    </location>
</feature>